<feature type="chain" id="PRO_5036212249" evidence="3">
    <location>
        <begin position="22"/>
        <end position="687"/>
    </location>
</feature>
<dbReference type="EMBL" id="CAKKNE010000003">
    <property type="protein sequence ID" value="CAH0370588.1"/>
    <property type="molecule type" value="Genomic_DNA"/>
</dbReference>
<proteinExistence type="predicted"/>
<dbReference type="AlphaFoldDB" id="A0A7S4A170"/>
<evidence type="ECO:0000313" key="6">
    <source>
        <dbReference type="Proteomes" id="UP000789595"/>
    </source>
</evidence>
<dbReference type="EMBL" id="HBIW01018764">
    <property type="protein sequence ID" value="CAE0700723.1"/>
    <property type="molecule type" value="Transcribed_RNA"/>
</dbReference>
<dbReference type="PRINTS" id="PR01217">
    <property type="entry name" value="PRICHEXTENSN"/>
</dbReference>
<evidence type="ECO:0000256" key="3">
    <source>
        <dbReference type="SAM" id="SignalP"/>
    </source>
</evidence>
<gene>
    <name evidence="4" type="ORF">PCAL00307_LOCUS16159</name>
    <name evidence="5" type="ORF">PECAL_3P04840</name>
</gene>
<reference evidence="5" key="2">
    <citation type="submission" date="2021-11" db="EMBL/GenBank/DDBJ databases">
        <authorList>
            <consortium name="Genoscope - CEA"/>
            <person name="William W."/>
        </authorList>
    </citation>
    <scope>NUCLEOTIDE SEQUENCE</scope>
</reference>
<feature type="compositionally biased region" description="Basic and acidic residues" evidence="1">
    <location>
        <begin position="580"/>
        <end position="605"/>
    </location>
</feature>
<feature type="compositionally biased region" description="Pro residues" evidence="1">
    <location>
        <begin position="299"/>
        <end position="350"/>
    </location>
</feature>
<evidence type="ECO:0000256" key="2">
    <source>
        <dbReference type="SAM" id="Phobius"/>
    </source>
</evidence>
<keyword evidence="3" id="KW-0732">Signal</keyword>
<feature type="compositionally biased region" description="Acidic residues" evidence="1">
    <location>
        <begin position="677"/>
        <end position="687"/>
    </location>
</feature>
<keyword evidence="2" id="KW-1133">Transmembrane helix</keyword>
<feature type="signal peptide" evidence="3">
    <location>
        <begin position="1"/>
        <end position="21"/>
    </location>
</feature>
<feature type="transmembrane region" description="Helical" evidence="2">
    <location>
        <begin position="442"/>
        <end position="462"/>
    </location>
</feature>
<accession>A0A7S4A170</accession>
<keyword evidence="2" id="KW-0472">Membrane</keyword>
<protein>
    <submittedName>
        <fullName evidence="4">Uncharacterized protein</fullName>
    </submittedName>
</protein>
<feature type="region of interest" description="Disordered" evidence="1">
    <location>
        <begin position="466"/>
        <end position="605"/>
    </location>
</feature>
<feature type="compositionally biased region" description="Pro residues" evidence="1">
    <location>
        <begin position="379"/>
        <end position="393"/>
    </location>
</feature>
<feature type="compositionally biased region" description="Low complexity" evidence="1">
    <location>
        <begin position="394"/>
        <end position="441"/>
    </location>
</feature>
<dbReference type="Proteomes" id="UP000789595">
    <property type="component" value="Unassembled WGS sequence"/>
</dbReference>
<feature type="region of interest" description="Disordered" evidence="1">
    <location>
        <begin position="257"/>
        <end position="441"/>
    </location>
</feature>
<feature type="compositionally biased region" description="Pro residues" evidence="1">
    <location>
        <begin position="276"/>
        <end position="290"/>
    </location>
</feature>
<keyword evidence="2" id="KW-0812">Transmembrane</keyword>
<feature type="compositionally biased region" description="Basic residues" evidence="1">
    <location>
        <begin position="541"/>
        <end position="550"/>
    </location>
</feature>
<feature type="region of interest" description="Disordered" evidence="1">
    <location>
        <begin position="644"/>
        <end position="687"/>
    </location>
</feature>
<reference evidence="4" key="1">
    <citation type="submission" date="2021-01" db="EMBL/GenBank/DDBJ databases">
        <authorList>
            <person name="Corre E."/>
            <person name="Pelletier E."/>
            <person name="Niang G."/>
            <person name="Scheremetjew M."/>
            <person name="Finn R."/>
            <person name="Kale V."/>
            <person name="Holt S."/>
            <person name="Cochrane G."/>
            <person name="Meng A."/>
            <person name="Brown T."/>
            <person name="Cohen L."/>
        </authorList>
    </citation>
    <scope>NUCLEOTIDE SEQUENCE</scope>
    <source>
        <strain evidence="4">CCMP1756</strain>
    </source>
</reference>
<feature type="compositionally biased region" description="Low complexity" evidence="1">
    <location>
        <begin position="367"/>
        <end position="378"/>
    </location>
</feature>
<evidence type="ECO:0000313" key="4">
    <source>
        <dbReference type="EMBL" id="CAE0700723.1"/>
    </source>
</evidence>
<evidence type="ECO:0000313" key="5">
    <source>
        <dbReference type="EMBL" id="CAH0370588.1"/>
    </source>
</evidence>
<keyword evidence="6" id="KW-1185">Reference proteome</keyword>
<organism evidence="4">
    <name type="scientific">Pelagomonas calceolata</name>
    <dbReference type="NCBI Taxonomy" id="35677"/>
    <lineage>
        <taxon>Eukaryota</taxon>
        <taxon>Sar</taxon>
        <taxon>Stramenopiles</taxon>
        <taxon>Ochrophyta</taxon>
        <taxon>Pelagophyceae</taxon>
        <taxon>Pelagomonadales</taxon>
        <taxon>Pelagomonadaceae</taxon>
        <taxon>Pelagomonas</taxon>
    </lineage>
</organism>
<feature type="compositionally biased region" description="Low complexity" evidence="1">
    <location>
        <begin position="264"/>
        <end position="275"/>
    </location>
</feature>
<name>A0A7S4A170_9STRA</name>
<evidence type="ECO:0000256" key="1">
    <source>
        <dbReference type="SAM" id="MobiDB-lite"/>
    </source>
</evidence>
<sequence>MPWRAAAAPRWAVLFAVAATAQDARDFDFCGTYAFSEWTNFNGVPPDEGGFQFAATDPITGAGCRASTTTADGNAIWLTDDQELEDEEEDGEEEYSDYSVEVTGRPEITGEAGGWAVLLRAHGWDPDCVCGVSCFGASCPSYEAYACTVNTFDCTLTLSGGLTSGVGLTSEEGRFVLASTEITDCADEAASPELWKLYAFAVEDELGCQVTLPSGARFSVDDKDGAYEIGAVGIAGAGVGHTFASVSIVAREDTWWPPTPAPTAPSAKPTALPSARPAPAPTPRPSPSPSAAPDEPTLQPVPSPTPRPSSQPTSRPTPAPYPAPSAKPTNPAPSPAPSAKPTPVPSPRPSEAPTRSPTRRPTPAPSATPGSPTAAPVFAPTPRPTPAPTPRPSSAPTTSRPTTATPSAAPTVTAAPSLKPTLPLSSSNKNAPQADAASGGQAAAGVLAVFAIFACVGGCYYMQRRRKPNPLKDNADEADAAHVALSLEADDDEEAPLPPPPKRREAALAKAAPPAEAKKVKHHRRDEPKELEPPQYEYARRPRSPRKSPRKPPNPNWHPVVHKAAQTREKGEAALDALEDAERRGDRRAAESARQAVEDHAAEVAEHRRILQAHVDEKRKARALKKAAAAEKLIRLREELAAARAAAAKPKSLTASHARLRSALRQRDDLDSSEASSSEEDGMELGS</sequence>